<sequence length="565" mass="61518">MLFSSPSLALLVMIATASNGVSEAANLRQRNLQAYTASDDYFSTMLDRVNQERAKYGLPTLCMNKKLQNAAQEHSNDQAANNYMDHKGSDGSTVAERINQAGYDWSAVAENVAAGQADVDAVMESWMNSPGHKKNILGDYTMFGTAYAYNANSEFKHYWTQDFSSGDLEKCDGVNANEAPLTTLVEKEADDRGYTAPETDAPFVHSPPEVETPCPETDAPVVTDPIDIETPCPETDAPVVTDPIDIETPCPETDAPVVTDPIDVETPCPKTDAPVVVVDPPEIGTSPQHAHKTYQLQHAYDINSWRAACFHSKEPIMVIPKSSLALLLLIATASNNFVDAANLRQERNLEETYSQSGDYLPAMLARVNKERAAHGLSPLCANKKLQASSQRHSDDEAAKNYMAHDGSDGSTMSQRITEAGYNWSAVAENVAAGQVDVEAVMDAWMDSPGHRENILGDYTMLGASYAYNDNTEYKHYWTQDFGASDNEKCDDDTSAGSNNNDQPGDDDTSAESNNYDQLDDSNNQKQDQAAQNEDRVQSSPATEAPVESKGSGKVNPAAKDCESKF</sequence>
<evidence type="ECO:0000313" key="5">
    <source>
        <dbReference type="Proteomes" id="UP000792063"/>
    </source>
</evidence>
<dbReference type="EMBL" id="JPWU03000802">
    <property type="protein sequence ID" value="KAG2506878.1"/>
    <property type="molecule type" value="Genomic_DNA"/>
</dbReference>
<dbReference type="PANTHER" id="PTHR31157">
    <property type="entry name" value="SCP DOMAIN-CONTAINING PROTEIN"/>
    <property type="match status" value="1"/>
</dbReference>
<feature type="region of interest" description="Disordered" evidence="1">
    <location>
        <begin position="485"/>
        <end position="565"/>
    </location>
</feature>
<feature type="chain" id="PRO_5037320608" description="SCP domain-containing protein" evidence="2">
    <location>
        <begin position="25"/>
        <end position="565"/>
    </location>
</feature>
<evidence type="ECO:0000313" key="4">
    <source>
        <dbReference type="EMBL" id="KAG2506878.1"/>
    </source>
</evidence>
<dbReference type="AlphaFoldDB" id="A0A921S9G4"/>
<dbReference type="Pfam" id="PF00188">
    <property type="entry name" value="CAP"/>
    <property type="match status" value="2"/>
</dbReference>
<proteinExistence type="predicted"/>
<evidence type="ECO:0000256" key="2">
    <source>
        <dbReference type="SAM" id="SignalP"/>
    </source>
</evidence>
<dbReference type="SUPFAM" id="SSF55797">
    <property type="entry name" value="PR-1-like"/>
    <property type="match status" value="2"/>
</dbReference>
<evidence type="ECO:0000256" key="1">
    <source>
        <dbReference type="SAM" id="MobiDB-lite"/>
    </source>
</evidence>
<dbReference type="CDD" id="cd05379">
    <property type="entry name" value="CAP_bacterial"/>
    <property type="match status" value="2"/>
</dbReference>
<reference evidence="4" key="2">
    <citation type="submission" date="2020-06" db="EMBL/GenBank/DDBJ databases">
        <authorList>
            <person name="Studholme D.J."/>
        </authorList>
    </citation>
    <scope>NUCLEOTIDE SEQUENCE</scope>
    <source>
        <strain evidence="4">NZFS 3630</strain>
    </source>
</reference>
<dbReference type="PANTHER" id="PTHR31157:SF1">
    <property type="entry name" value="SCP DOMAIN-CONTAINING PROTEIN"/>
    <property type="match status" value="1"/>
</dbReference>
<dbReference type="InterPro" id="IPR035940">
    <property type="entry name" value="CAP_sf"/>
</dbReference>
<name>A0A921S9G4_9STRA</name>
<dbReference type="Proteomes" id="UP000792063">
    <property type="component" value="Unassembled WGS sequence"/>
</dbReference>
<dbReference type="InterPro" id="IPR014044">
    <property type="entry name" value="CAP_dom"/>
</dbReference>
<dbReference type="Gene3D" id="3.40.33.10">
    <property type="entry name" value="CAP"/>
    <property type="match status" value="2"/>
</dbReference>
<gene>
    <name evidence="4" type="ORF">JM18_008759</name>
</gene>
<reference evidence="4" key="1">
    <citation type="journal article" date="2015" name="Genom Data">
        <title>Genome sequences of six Phytophthora species associated with forests in New Zealand.</title>
        <authorList>
            <person name="Studholme D.J."/>
            <person name="McDougal R.L."/>
            <person name="Sambles C."/>
            <person name="Hansen E."/>
            <person name="Hardy G."/>
            <person name="Grant M."/>
            <person name="Ganley R.J."/>
            <person name="Williams N.M."/>
        </authorList>
    </citation>
    <scope>NUCLEOTIDE SEQUENCE</scope>
    <source>
        <strain evidence="4">NZFS 3630</strain>
    </source>
</reference>
<keyword evidence="2" id="KW-0732">Signal</keyword>
<organism evidence="4 5">
    <name type="scientific">Phytophthora kernoviae</name>
    <dbReference type="NCBI Taxonomy" id="325452"/>
    <lineage>
        <taxon>Eukaryota</taxon>
        <taxon>Sar</taxon>
        <taxon>Stramenopiles</taxon>
        <taxon>Oomycota</taxon>
        <taxon>Peronosporomycetes</taxon>
        <taxon>Peronosporales</taxon>
        <taxon>Peronosporaceae</taxon>
        <taxon>Phytophthora</taxon>
    </lineage>
</organism>
<feature type="domain" description="SCP" evidence="3">
    <location>
        <begin position="46"/>
        <end position="163"/>
    </location>
</feature>
<accession>A0A921S9G4</accession>
<evidence type="ECO:0000259" key="3">
    <source>
        <dbReference type="Pfam" id="PF00188"/>
    </source>
</evidence>
<feature type="domain" description="SCP" evidence="3">
    <location>
        <begin position="364"/>
        <end position="481"/>
    </location>
</feature>
<comment type="caution">
    <text evidence="4">The sequence shown here is derived from an EMBL/GenBank/DDBJ whole genome shotgun (WGS) entry which is preliminary data.</text>
</comment>
<protein>
    <recommendedName>
        <fullName evidence="3">SCP domain-containing protein</fullName>
    </recommendedName>
</protein>
<feature type="signal peptide" evidence="2">
    <location>
        <begin position="1"/>
        <end position="24"/>
    </location>
</feature>
<feature type="compositionally biased region" description="Polar residues" evidence="1">
    <location>
        <begin position="510"/>
        <end position="541"/>
    </location>
</feature>